<dbReference type="InterPro" id="IPR038987">
    <property type="entry name" value="MoeA-like"/>
</dbReference>
<keyword evidence="6" id="KW-0460">Magnesium</keyword>
<dbReference type="PROSITE" id="PS01079">
    <property type="entry name" value="MOCF_BIOSYNTHESIS_2"/>
    <property type="match status" value="1"/>
</dbReference>
<sequence length="407" mass="43533">MQHCDNPNLQSLDAALQVMLANIHPLKDQEVITVLDADQRVLSEDVLCPMDVPPATNSAMDGFALRYADTTDTRTFEHVGQSLAGHPYNTPLLPGQCVTITTGALLPEGADTVVMVENASLSGTTLRCTEAIQPGQHVRPQGDDLQKGQRILAKGRRLNPADLAMLASLGLATVSVYRKPRVTVLATGDELVAPGSPLAPGQIYESNRSALIPLLNRAGVDVIDGGIIGDDATALRNALQSAMSDSDVVISCGGVSVGQADLVKEMVRELGELYVWKLAIKPGKPFAFGKLGNAWFCGLPGNPVSSYVTFEQLVLPVLNTLAGQSQWPPLNWTARLVTPINRRAGRQEFVRARLHNDEQGNLCATPLPKQGSGIMHSIANANCYIVIDADVTHVEAGSQVNIQPFSR</sequence>
<evidence type="ECO:0000313" key="8">
    <source>
        <dbReference type="EMBL" id="MCC2615534.1"/>
    </source>
</evidence>
<dbReference type="NCBIfam" id="TIGR00177">
    <property type="entry name" value="molyb_syn"/>
    <property type="match status" value="1"/>
</dbReference>
<comment type="similarity">
    <text evidence="3 6">Belongs to the MoeA family.</text>
</comment>
<dbReference type="InterPro" id="IPR005111">
    <property type="entry name" value="MoeA_C_domain_IV"/>
</dbReference>
<evidence type="ECO:0000256" key="5">
    <source>
        <dbReference type="ARBA" id="ARBA00047317"/>
    </source>
</evidence>
<reference evidence="8 9" key="1">
    <citation type="submission" date="2021-10" db="EMBL/GenBank/DDBJ databases">
        <title>Draft genome of Aestuariibacter halophilus JC2043.</title>
        <authorList>
            <person name="Emsley S.A."/>
            <person name="Pfannmuller K.M."/>
            <person name="Ushijima B."/>
            <person name="Saw J.H."/>
            <person name="Videau P."/>
        </authorList>
    </citation>
    <scope>NUCLEOTIDE SEQUENCE [LARGE SCALE GENOMIC DNA]</scope>
    <source>
        <strain evidence="8 9">JC2043</strain>
    </source>
</reference>
<gene>
    <name evidence="8" type="ORF">LJ739_04700</name>
</gene>
<organism evidence="8 9">
    <name type="scientific">Fluctibacter halophilus</name>
    <dbReference type="NCBI Taxonomy" id="226011"/>
    <lineage>
        <taxon>Bacteria</taxon>
        <taxon>Pseudomonadati</taxon>
        <taxon>Pseudomonadota</taxon>
        <taxon>Gammaproteobacteria</taxon>
        <taxon>Alteromonadales</taxon>
        <taxon>Alteromonadaceae</taxon>
        <taxon>Fluctibacter</taxon>
    </lineage>
</organism>
<dbReference type="PANTHER" id="PTHR10192">
    <property type="entry name" value="MOLYBDOPTERIN BIOSYNTHESIS PROTEIN"/>
    <property type="match status" value="1"/>
</dbReference>
<keyword evidence="9" id="KW-1185">Reference proteome</keyword>
<dbReference type="InterPro" id="IPR008284">
    <property type="entry name" value="MoCF_biosynth_CS"/>
</dbReference>
<keyword evidence="6" id="KW-0479">Metal-binding</keyword>
<keyword evidence="6" id="KW-0808">Transferase</keyword>
<dbReference type="InterPro" id="IPR036425">
    <property type="entry name" value="MoaB/Mog-like_dom_sf"/>
</dbReference>
<dbReference type="Gene3D" id="2.170.190.11">
    <property type="entry name" value="Molybdopterin biosynthesis moea protein, domain 3"/>
    <property type="match status" value="1"/>
</dbReference>
<dbReference type="Gene3D" id="3.40.980.10">
    <property type="entry name" value="MoaB/Mog-like domain"/>
    <property type="match status" value="1"/>
</dbReference>
<dbReference type="Proteomes" id="UP001520878">
    <property type="component" value="Unassembled WGS sequence"/>
</dbReference>
<evidence type="ECO:0000256" key="4">
    <source>
        <dbReference type="ARBA" id="ARBA00023150"/>
    </source>
</evidence>
<dbReference type="InterPro" id="IPR001453">
    <property type="entry name" value="MoaB/Mog_dom"/>
</dbReference>
<evidence type="ECO:0000259" key="7">
    <source>
        <dbReference type="SMART" id="SM00852"/>
    </source>
</evidence>
<comment type="function">
    <text evidence="1 6">Catalyzes the insertion of molybdate into adenylated molybdopterin with the concomitant release of AMP.</text>
</comment>
<dbReference type="SMART" id="SM00852">
    <property type="entry name" value="MoCF_biosynth"/>
    <property type="match status" value="1"/>
</dbReference>
<dbReference type="SUPFAM" id="SSF63882">
    <property type="entry name" value="MoeA N-terminal region -like"/>
    <property type="match status" value="1"/>
</dbReference>
<evidence type="ECO:0000256" key="6">
    <source>
        <dbReference type="RuleBase" id="RU365090"/>
    </source>
</evidence>
<dbReference type="SUPFAM" id="SSF63867">
    <property type="entry name" value="MoeA C-terminal domain-like"/>
    <property type="match status" value="1"/>
</dbReference>
<comment type="cofactor">
    <cofactor evidence="6">
        <name>Mg(2+)</name>
        <dbReference type="ChEBI" id="CHEBI:18420"/>
    </cofactor>
</comment>
<feature type="domain" description="MoaB/Mog" evidence="7">
    <location>
        <begin position="183"/>
        <end position="320"/>
    </location>
</feature>
<proteinExistence type="inferred from homology"/>
<comment type="pathway">
    <text evidence="2 6">Cofactor biosynthesis; molybdopterin biosynthesis.</text>
</comment>
<dbReference type="Gene3D" id="2.40.340.10">
    <property type="entry name" value="MoeA, C-terminal, domain IV"/>
    <property type="match status" value="1"/>
</dbReference>
<keyword evidence="6" id="KW-0500">Molybdenum</keyword>
<keyword evidence="4 6" id="KW-0501">Molybdenum cofactor biosynthesis</keyword>
<accession>A0ABS8G784</accession>
<comment type="catalytic activity">
    <reaction evidence="5">
        <text>adenylyl-molybdopterin + molybdate = Mo-molybdopterin + AMP + H(+)</text>
        <dbReference type="Rhea" id="RHEA:35047"/>
        <dbReference type="ChEBI" id="CHEBI:15378"/>
        <dbReference type="ChEBI" id="CHEBI:36264"/>
        <dbReference type="ChEBI" id="CHEBI:62727"/>
        <dbReference type="ChEBI" id="CHEBI:71302"/>
        <dbReference type="ChEBI" id="CHEBI:456215"/>
        <dbReference type="EC" id="2.10.1.1"/>
    </reaction>
</comment>
<dbReference type="InterPro" id="IPR036688">
    <property type="entry name" value="MoeA_C_domain_IV_sf"/>
</dbReference>
<evidence type="ECO:0000256" key="3">
    <source>
        <dbReference type="ARBA" id="ARBA00010763"/>
    </source>
</evidence>
<dbReference type="CDD" id="cd00887">
    <property type="entry name" value="MoeA"/>
    <property type="match status" value="1"/>
</dbReference>
<dbReference type="Gene3D" id="3.90.105.10">
    <property type="entry name" value="Molybdopterin biosynthesis moea protein, domain 2"/>
    <property type="match status" value="1"/>
</dbReference>
<dbReference type="InterPro" id="IPR005110">
    <property type="entry name" value="MoeA_linker/N"/>
</dbReference>
<dbReference type="NCBIfam" id="NF045515">
    <property type="entry name" value="Glp_gephyrin"/>
    <property type="match status" value="1"/>
</dbReference>
<dbReference type="InterPro" id="IPR036135">
    <property type="entry name" value="MoeA_linker/N_sf"/>
</dbReference>
<evidence type="ECO:0000256" key="2">
    <source>
        <dbReference type="ARBA" id="ARBA00005046"/>
    </source>
</evidence>
<dbReference type="SUPFAM" id="SSF53218">
    <property type="entry name" value="Molybdenum cofactor biosynthesis proteins"/>
    <property type="match status" value="1"/>
</dbReference>
<dbReference type="Pfam" id="PF03453">
    <property type="entry name" value="MoeA_N"/>
    <property type="match status" value="1"/>
</dbReference>
<dbReference type="PANTHER" id="PTHR10192:SF5">
    <property type="entry name" value="GEPHYRIN"/>
    <property type="match status" value="1"/>
</dbReference>
<comment type="caution">
    <text evidence="8">The sequence shown here is derived from an EMBL/GenBank/DDBJ whole genome shotgun (WGS) entry which is preliminary data.</text>
</comment>
<protein>
    <recommendedName>
        <fullName evidence="6">Molybdopterin molybdenumtransferase</fullName>
        <ecNumber evidence="6">2.10.1.1</ecNumber>
    </recommendedName>
</protein>
<dbReference type="EMBL" id="JAJEWP010000001">
    <property type="protein sequence ID" value="MCC2615534.1"/>
    <property type="molecule type" value="Genomic_DNA"/>
</dbReference>
<dbReference type="RefSeq" id="WP_229157474.1">
    <property type="nucleotide sequence ID" value="NZ_JAJEWP010000001.1"/>
</dbReference>
<evidence type="ECO:0000313" key="9">
    <source>
        <dbReference type="Proteomes" id="UP001520878"/>
    </source>
</evidence>
<dbReference type="EC" id="2.10.1.1" evidence="6"/>
<dbReference type="Pfam" id="PF00994">
    <property type="entry name" value="MoCF_biosynth"/>
    <property type="match status" value="1"/>
</dbReference>
<dbReference type="Pfam" id="PF03454">
    <property type="entry name" value="MoeA_C"/>
    <property type="match status" value="1"/>
</dbReference>
<evidence type="ECO:0000256" key="1">
    <source>
        <dbReference type="ARBA" id="ARBA00002901"/>
    </source>
</evidence>
<name>A0ABS8G784_9ALTE</name>